<dbReference type="PANTHER" id="PTHR39697">
    <property type="entry name" value="RICIN B LECTIN DOMAIN-CONTAINING PROTEIN-RELATED"/>
    <property type="match status" value="1"/>
</dbReference>
<accession>A0A4Z1GXA3</accession>
<feature type="compositionally biased region" description="Polar residues" evidence="1">
    <location>
        <begin position="1"/>
        <end position="10"/>
    </location>
</feature>
<keyword evidence="2" id="KW-1133">Transmembrane helix</keyword>
<keyword evidence="2" id="KW-0812">Transmembrane</keyword>
<dbReference type="PANTHER" id="PTHR39697:SF1">
    <property type="entry name" value="RICIN B LECTIN DOMAIN-CONTAINING PROTEIN"/>
    <property type="match status" value="1"/>
</dbReference>
<keyword evidence="4" id="KW-1185">Reference proteome</keyword>
<feature type="transmembrane region" description="Helical" evidence="2">
    <location>
        <begin position="44"/>
        <end position="64"/>
    </location>
</feature>
<keyword evidence="2" id="KW-0472">Membrane</keyword>
<comment type="caution">
    <text evidence="3">The sequence shown here is derived from an EMBL/GenBank/DDBJ whole genome shotgun (WGS) entry which is preliminary data.</text>
</comment>
<dbReference type="EMBL" id="PQXK01000018">
    <property type="protein sequence ID" value="TGO41634.1"/>
    <property type="molecule type" value="Genomic_DNA"/>
</dbReference>
<dbReference type="AlphaFoldDB" id="A0A4Z1GXA3"/>
<evidence type="ECO:0008006" key="5">
    <source>
        <dbReference type="Google" id="ProtNLM"/>
    </source>
</evidence>
<feature type="compositionally biased region" description="Low complexity" evidence="1">
    <location>
        <begin position="111"/>
        <end position="121"/>
    </location>
</feature>
<reference evidence="3 4" key="1">
    <citation type="submission" date="2017-12" db="EMBL/GenBank/DDBJ databases">
        <title>Comparative genomics of Botrytis spp.</title>
        <authorList>
            <person name="Valero-Jimenez C.A."/>
            <person name="Tapia P."/>
            <person name="Veloso J."/>
            <person name="Silva-Moreno E."/>
            <person name="Staats M."/>
            <person name="Valdes J.H."/>
            <person name="Van Kan J.A.L."/>
        </authorList>
    </citation>
    <scope>NUCLEOTIDE SEQUENCE [LARGE SCALE GENOMIC DNA]</scope>
    <source>
        <strain evidence="3 4">Bh0001</strain>
    </source>
</reference>
<evidence type="ECO:0000256" key="1">
    <source>
        <dbReference type="SAM" id="MobiDB-lite"/>
    </source>
</evidence>
<dbReference type="Proteomes" id="UP000297814">
    <property type="component" value="Unassembled WGS sequence"/>
</dbReference>
<feature type="compositionally biased region" description="Polar residues" evidence="1">
    <location>
        <begin position="26"/>
        <end position="35"/>
    </location>
</feature>
<feature type="region of interest" description="Disordered" evidence="1">
    <location>
        <begin position="111"/>
        <end position="137"/>
    </location>
</feature>
<proteinExistence type="predicted"/>
<sequence length="274" mass="29112">MLPNSTPSTSGDDDISSIPAARTHSSKTSNRSRTTPMAGGITEYITVGNVLVVLLVVPLIFTYIKAMITGLALSPDSSSSTICASTTTITSTATIISTATVISTATITSTTYTPSSTVSSNRRSHGNSDDSSSNPSPNFTYQIRASSSGKFLASNSGVVTLVGPRPGKNPGIHWKCIEIKGWLHFQNIASGCFLGHNFWDDIVCTASAADGWERVTTRHVPEGGYYLLLTHWERLWKVGIKGGKLAKLGEGETGGFAFTGEGEGDVIAWEFLRI</sequence>
<name>A0A4Z1GXA3_9HELO</name>
<dbReference type="InterPro" id="IPR008999">
    <property type="entry name" value="Actin-crosslinking"/>
</dbReference>
<gene>
    <name evidence="3" type="ORF">BHYA_0018g00040</name>
</gene>
<feature type="region of interest" description="Disordered" evidence="1">
    <location>
        <begin position="1"/>
        <end position="36"/>
    </location>
</feature>
<organism evidence="3 4">
    <name type="scientific">Botrytis hyacinthi</name>
    <dbReference type="NCBI Taxonomy" id="278943"/>
    <lineage>
        <taxon>Eukaryota</taxon>
        <taxon>Fungi</taxon>
        <taxon>Dikarya</taxon>
        <taxon>Ascomycota</taxon>
        <taxon>Pezizomycotina</taxon>
        <taxon>Leotiomycetes</taxon>
        <taxon>Helotiales</taxon>
        <taxon>Sclerotiniaceae</taxon>
        <taxon>Botrytis</taxon>
    </lineage>
</organism>
<evidence type="ECO:0000256" key="2">
    <source>
        <dbReference type="SAM" id="Phobius"/>
    </source>
</evidence>
<protein>
    <recommendedName>
        <fullName evidence="5">Ricin B lectin domain-containing protein</fullName>
    </recommendedName>
</protein>
<evidence type="ECO:0000313" key="3">
    <source>
        <dbReference type="EMBL" id="TGO41634.1"/>
    </source>
</evidence>
<dbReference type="SUPFAM" id="SSF50405">
    <property type="entry name" value="Actin-crosslinking proteins"/>
    <property type="match status" value="1"/>
</dbReference>
<evidence type="ECO:0000313" key="4">
    <source>
        <dbReference type="Proteomes" id="UP000297814"/>
    </source>
</evidence>